<dbReference type="RefSeq" id="WP_071494370.1">
    <property type="nucleotide sequence ID" value="NZ_LT629702.1"/>
</dbReference>
<dbReference type="GeneID" id="57376310"/>
<reference evidence="1 2" key="1">
    <citation type="submission" date="2016-10" db="EMBL/GenBank/DDBJ databases">
        <title>Pseudomonas lactis sp. nov. and Pseudomonas paralactis sp. nov., isolated from bovine raw milk.</title>
        <authorList>
            <person name="Von Neubeck M."/>
            <person name="Huptas C."/>
            <person name="Glueck C."/>
            <person name="Krewinkel M."/>
            <person name="Stoeckel M."/>
            <person name="Stressler T."/>
            <person name="Fischer L."/>
            <person name="Hinrichs J."/>
            <person name="Scherer S."/>
            <person name="Wenning M."/>
        </authorList>
    </citation>
    <scope>NUCLEOTIDE SEQUENCE [LARGE SCALE GENOMIC DNA]</scope>
    <source>
        <strain evidence="1 2">DSM 18862</strain>
    </source>
</reference>
<evidence type="ECO:0000313" key="1">
    <source>
        <dbReference type="EMBL" id="ONH45918.1"/>
    </source>
</evidence>
<comment type="caution">
    <text evidence="1">The sequence shown here is derived from an EMBL/GenBank/DDBJ whole genome shotgun (WGS) entry which is preliminary data.</text>
</comment>
<dbReference type="Proteomes" id="UP000188559">
    <property type="component" value="Unassembled WGS sequence"/>
</dbReference>
<organism evidence="1 2">
    <name type="scientific">Pseudomonas azotoformans</name>
    <dbReference type="NCBI Taxonomy" id="47878"/>
    <lineage>
        <taxon>Bacteria</taxon>
        <taxon>Pseudomonadati</taxon>
        <taxon>Pseudomonadota</taxon>
        <taxon>Gammaproteobacteria</taxon>
        <taxon>Pseudomonadales</taxon>
        <taxon>Pseudomonadaceae</taxon>
        <taxon>Pseudomonas</taxon>
    </lineage>
</organism>
<name>A0A1V2JKH3_PSEAZ</name>
<proteinExistence type="predicted"/>
<dbReference type="AlphaFoldDB" id="A0A1V2JKH3"/>
<gene>
    <name evidence="1" type="ORF">BLL37_13175</name>
</gene>
<accession>A0A1V2JKH3</accession>
<keyword evidence="2" id="KW-1185">Reference proteome</keyword>
<protein>
    <submittedName>
        <fullName evidence="1">Uncharacterized protein</fullName>
    </submittedName>
</protein>
<evidence type="ECO:0000313" key="2">
    <source>
        <dbReference type="Proteomes" id="UP000188559"/>
    </source>
</evidence>
<sequence length="170" mass="17879">MTQINALPLVSFTKFAELAQNVQSVSNVRNLWEGEESSPKKGGQFKDNYTNLARSLLLHKAAAGADPKDLGLTFLTGDGAKKVKEAIDKLGAGVTPEELGLNALTGDAAKKVKEAIDKLGAGVTPEELGLNALTGDENEMAKAVIEIAKASGSGWPGVPNNIRPYYLSNS</sequence>
<dbReference type="EMBL" id="MNPV01000003">
    <property type="protein sequence ID" value="ONH45918.1"/>
    <property type="molecule type" value="Genomic_DNA"/>
</dbReference>